<reference evidence="5" key="2">
    <citation type="submission" date="2023-06" db="EMBL/GenBank/DDBJ databases">
        <authorList>
            <consortium name="Lawrence Berkeley National Laboratory"/>
            <person name="Haridas S."/>
            <person name="Hensen N."/>
            <person name="Bonometti L."/>
            <person name="Westerberg I."/>
            <person name="Brannstrom I.O."/>
            <person name="Guillou S."/>
            <person name="Cros-Aarteil S."/>
            <person name="Calhoun S."/>
            <person name="Kuo A."/>
            <person name="Mondo S."/>
            <person name="Pangilinan J."/>
            <person name="Riley R."/>
            <person name="Labutti K."/>
            <person name="Andreopoulos B."/>
            <person name="Lipzen A."/>
            <person name="Chen C."/>
            <person name="Yanf M."/>
            <person name="Daum C."/>
            <person name="Ng V."/>
            <person name="Clum A."/>
            <person name="Steindorff A."/>
            <person name="Ohm R."/>
            <person name="Martin F."/>
            <person name="Silar P."/>
            <person name="Natvig D."/>
            <person name="Lalanne C."/>
            <person name="Gautier V."/>
            <person name="Ament-Velasquez S.L."/>
            <person name="Kruys A."/>
            <person name="Hutchinson M.I."/>
            <person name="Powell A.J."/>
            <person name="Barry K."/>
            <person name="Miller A.N."/>
            <person name="Grigoriev I.V."/>
            <person name="Debuchy R."/>
            <person name="Gladieux P."/>
            <person name="Thoren M.H."/>
            <person name="Johannesson H."/>
        </authorList>
    </citation>
    <scope>NUCLEOTIDE SEQUENCE</scope>
    <source>
        <strain evidence="5">SMH4131-1</strain>
    </source>
</reference>
<dbReference type="EMBL" id="JAUEPO010000007">
    <property type="protein sequence ID" value="KAK3317794.1"/>
    <property type="molecule type" value="Genomic_DNA"/>
</dbReference>
<feature type="region of interest" description="Disordered" evidence="2">
    <location>
        <begin position="1"/>
        <end position="43"/>
    </location>
</feature>
<evidence type="ECO:0000259" key="3">
    <source>
        <dbReference type="Pfam" id="PF12697"/>
    </source>
</evidence>
<reference evidence="5" key="1">
    <citation type="journal article" date="2023" name="Mol. Phylogenet. Evol.">
        <title>Genome-scale phylogeny and comparative genomics of the fungal order Sordariales.</title>
        <authorList>
            <person name="Hensen N."/>
            <person name="Bonometti L."/>
            <person name="Westerberg I."/>
            <person name="Brannstrom I.O."/>
            <person name="Guillou S."/>
            <person name="Cros-Aarteil S."/>
            <person name="Calhoun S."/>
            <person name="Haridas S."/>
            <person name="Kuo A."/>
            <person name="Mondo S."/>
            <person name="Pangilinan J."/>
            <person name="Riley R."/>
            <person name="LaButti K."/>
            <person name="Andreopoulos B."/>
            <person name="Lipzen A."/>
            <person name="Chen C."/>
            <person name="Yan M."/>
            <person name="Daum C."/>
            <person name="Ng V."/>
            <person name="Clum A."/>
            <person name="Steindorff A."/>
            <person name="Ohm R.A."/>
            <person name="Martin F."/>
            <person name="Silar P."/>
            <person name="Natvig D.O."/>
            <person name="Lalanne C."/>
            <person name="Gautier V."/>
            <person name="Ament-Velasquez S.L."/>
            <person name="Kruys A."/>
            <person name="Hutchinson M.I."/>
            <person name="Powell A.J."/>
            <person name="Barry K."/>
            <person name="Miller A.N."/>
            <person name="Grigoriev I.V."/>
            <person name="Debuchy R."/>
            <person name="Gladieux P."/>
            <person name="Hiltunen Thoren M."/>
            <person name="Johannesson H."/>
        </authorList>
    </citation>
    <scope>NUCLEOTIDE SEQUENCE</scope>
    <source>
        <strain evidence="5">SMH4131-1</strain>
    </source>
</reference>
<gene>
    <name evidence="5" type="ORF">B0T19DRAFT_435586</name>
</gene>
<comment type="caution">
    <text evidence="5">The sequence shown here is derived from an EMBL/GenBank/DDBJ whole genome shotgun (WGS) entry which is preliminary data.</text>
</comment>
<dbReference type="Proteomes" id="UP001286456">
    <property type="component" value="Unassembled WGS sequence"/>
</dbReference>
<feature type="domain" description="Nephrocystin 3-like N-terminal" evidence="4">
    <location>
        <begin position="347"/>
        <end position="524"/>
    </location>
</feature>
<keyword evidence="6" id="KW-1185">Reference proteome</keyword>
<keyword evidence="1" id="KW-0677">Repeat</keyword>
<feature type="region of interest" description="Disordered" evidence="2">
    <location>
        <begin position="879"/>
        <end position="981"/>
    </location>
</feature>
<dbReference type="AlphaFoldDB" id="A0AAE0M4P5"/>
<evidence type="ECO:0000256" key="2">
    <source>
        <dbReference type="SAM" id="MobiDB-lite"/>
    </source>
</evidence>
<protein>
    <recommendedName>
        <fullName evidence="7">DUF676 domain-containing protein</fullName>
    </recommendedName>
</protein>
<dbReference type="InterPro" id="IPR056884">
    <property type="entry name" value="NPHP3-like_N"/>
</dbReference>
<feature type="domain" description="AB hydrolase-1" evidence="3">
    <location>
        <begin position="63"/>
        <end position="177"/>
    </location>
</feature>
<evidence type="ECO:0008006" key="7">
    <source>
        <dbReference type="Google" id="ProtNLM"/>
    </source>
</evidence>
<dbReference type="PANTHER" id="PTHR10039">
    <property type="entry name" value="AMELOGENIN"/>
    <property type="match status" value="1"/>
</dbReference>
<dbReference type="Pfam" id="PF12697">
    <property type="entry name" value="Abhydrolase_6"/>
    <property type="match status" value="1"/>
</dbReference>
<evidence type="ECO:0000259" key="4">
    <source>
        <dbReference type="Pfam" id="PF24883"/>
    </source>
</evidence>
<feature type="compositionally biased region" description="Basic and acidic residues" evidence="2">
    <location>
        <begin position="918"/>
        <end position="934"/>
    </location>
</feature>
<dbReference type="InterPro" id="IPR029058">
    <property type="entry name" value="AB_hydrolase_fold"/>
</dbReference>
<dbReference type="Pfam" id="PF24883">
    <property type="entry name" value="NPHP3_N"/>
    <property type="match status" value="1"/>
</dbReference>
<feature type="compositionally biased region" description="Polar residues" evidence="2">
    <location>
        <begin position="892"/>
        <end position="913"/>
    </location>
</feature>
<organism evidence="5 6">
    <name type="scientific">Cercophora scortea</name>
    <dbReference type="NCBI Taxonomy" id="314031"/>
    <lineage>
        <taxon>Eukaryota</taxon>
        <taxon>Fungi</taxon>
        <taxon>Dikarya</taxon>
        <taxon>Ascomycota</taxon>
        <taxon>Pezizomycotina</taxon>
        <taxon>Sordariomycetes</taxon>
        <taxon>Sordariomycetidae</taxon>
        <taxon>Sordariales</taxon>
        <taxon>Lasiosphaeriaceae</taxon>
        <taxon>Cercophora</taxon>
    </lineage>
</organism>
<name>A0AAE0M4P5_9PEZI</name>
<dbReference type="SUPFAM" id="SSF53474">
    <property type="entry name" value="alpha/beta-Hydrolases"/>
    <property type="match status" value="1"/>
</dbReference>
<dbReference type="InterPro" id="IPR027417">
    <property type="entry name" value="P-loop_NTPase"/>
</dbReference>
<dbReference type="Gene3D" id="3.40.50.1820">
    <property type="entry name" value="alpha/beta hydrolase"/>
    <property type="match status" value="1"/>
</dbReference>
<accession>A0AAE0M4P5</accession>
<evidence type="ECO:0000313" key="5">
    <source>
        <dbReference type="EMBL" id="KAK3317794.1"/>
    </source>
</evidence>
<evidence type="ECO:0000256" key="1">
    <source>
        <dbReference type="ARBA" id="ARBA00022737"/>
    </source>
</evidence>
<sequence length="996" mass="112593">MNAGLPKRSLREEQEELQRRKDNHDADTRDVDELANESGMSLSQLYSKEDTEWDKRPFLQADIVLVPGLGRDVHHAKTWQAADLTVWPRDLLPAELPDIRVMSFNYTTTLSGTSSEKGIRDHAKDLVSLLSDEREDDELARLRPIVFVGHSLGGIVIKRALLTAHQGLTRYRSLWEASRGVMFFATPHYGMDDSAWQRFIHHVLGFDAPVEGAKPTSGMKDEIGKNSVALEKISKDFEHLQDDLVFYSFVEIDRFKGLEGVIVPERDGRMRAKTEKHLGISGDHVGICKFTRGDRDAFPLVGEGIKWLLEGTPKPIDLIPFEAKRALYSLSRDEFHCWFLDRKPTEGTCTWITEKLEFNEWFANKPGKQLLWICGPAACGKSYLARHIIVNIKWHESQGGLIHCFLSSALPGRNNVLALLRATLHQALRVAPGIVQETLLPKFEARQAAMMKDAQDLELWTEDAIVSVWPDIMAKVTEKHPLAAVVDGFDEMQEDCQKIFMDCLEQFHSKASTPQNLRLLLLSREYQKAGLGSGKLNLVKCEVTSEDTSNDVSKSFEAGLRYIYDTKKETDVVIRDRISVLVREKSVGGHLWVTLLLEDLRRSRKVRSQKQMLEMLEKMPPGINGLYDSILSRMERSLNAPFIKQVLLWAAFQKEGLKPAEFNIAQAVGMVLERYPAGKQITHQMLEDYLDDNVELTVNLHCGHLARFCEGRLELVHKELKEHIITAHPSTQFSRLGLCMEKERALAAVAHICTTYLTMSYFENAGDERDPARLDLWESKVRKRIKQHKFVRYASLYWHKHLKDASGKRPSPGGPSDAIVDALASHRTLLQNGTTGYSKSWSEVWWFVSERPNHIYPPECPAKLISTPKQVAPRPIKVPKPEVQAPKPQPVAKNSYSNSPGSTQLSGITASTQEIDDTERRPSTLPEDKPHVSYDELPPQAQAQAPPSQPEKPAPGPAATLHVTDQVSQPEPESRGSWWNRVKKSGQQFMRTVLDV</sequence>
<feature type="compositionally biased region" description="Pro residues" evidence="2">
    <location>
        <begin position="947"/>
        <end position="956"/>
    </location>
</feature>
<dbReference type="PANTHER" id="PTHR10039:SF17">
    <property type="entry name" value="FUNGAL STAND N-TERMINAL GOODBYE DOMAIN-CONTAINING PROTEIN-RELATED"/>
    <property type="match status" value="1"/>
</dbReference>
<dbReference type="Gene3D" id="3.40.50.300">
    <property type="entry name" value="P-loop containing nucleotide triphosphate hydrolases"/>
    <property type="match status" value="1"/>
</dbReference>
<dbReference type="InterPro" id="IPR000073">
    <property type="entry name" value="AB_hydrolase_1"/>
</dbReference>
<evidence type="ECO:0000313" key="6">
    <source>
        <dbReference type="Proteomes" id="UP001286456"/>
    </source>
</evidence>
<feature type="compositionally biased region" description="Basic and acidic residues" evidence="2">
    <location>
        <begin position="9"/>
        <end position="32"/>
    </location>
</feature>
<proteinExistence type="predicted"/>